<keyword evidence="4 11" id="KW-0732">Signal</keyword>
<dbReference type="PANTHER" id="PTHR10199">
    <property type="entry name" value="THROMBOSPONDIN"/>
    <property type="match status" value="1"/>
</dbReference>
<dbReference type="RefSeq" id="WP_061608751.1">
    <property type="nucleotide sequence ID" value="NZ_JEMA01000511.1"/>
</dbReference>
<protein>
    <submittedName>
        <fullName evidence="12">Uncharacterized protein</fullName>
    </submittedName>
</protein>
<evidence type="ECO:0000256" key="8">
    <source>
        <dbReference type="ARBA" id="ARBA00023157"/>
    </source>
</evidence>
<keyword evidence="3" id="KW-0285">Flavoprotein</keyword>
<dbReference type="Gene3D" id="4.10.1080.10">
    <property type="entry name" value="TSP type-3 repeat"/>
    <property type="match status" value="2"/>
</dbReference>
<evidence type="ECO:0000256" key="9">
    <source>
        <dbReference type="ARBA" id="ARBA00023284"/>
    </source>
</evidence>
<evidence type="ECO:0000256" key="2">
    <source>
        <dbReference type="ARBA" id="ARBA00007532"/>
    </source>
</evidence>
<dbReference type="InterPro" id="IPR028974">
    <property type="entry name" value="TSP_type-3_rpt"/>
</dbReference>
<comment type="similarity">
    <text evidence="2">Belongs to the class-I pyridine nucleotide-disulfide oxidoreductase family.</text>
</comment>
<keyword evidence="6" id="KW-0106">Calcium</keyword>
<gene>
    <name evidence="12" type="ORF">BE15_27485</name>
</gene>
<evidence type="ECO:0000256" key="6">
    <source>
        <dbReference type="ARBA" id="ARBA00022837"/>
    </source>
</evidence>
<feature type="signal peptide" evidence="11">
    <location>
        <begin position="1"/>
        <end position="26"/>
    </location>
</feature>
<comment type="caution">
    <text evidence="12">The sequence shown here is derived from an EMBL/GenBank/DDBJ whole genome shotgun (WGS) entry which is preliminary data.</text>
</comment>
<accession>A0A150QMS8</accession>
<evidence type="ECO:0000313" key="12">
    <source>
        <dbReference type="EMBL" id="KYF68976.1"/>
    </source>
</evidence>
<reference evidence="12 13" key="1">
    <citation type="submission" date="2014-02" db="EMBL/GenBank/DDBJ databases">
        <title>The small core and large imbalanced accessory genome model reveals a collaborative survival strategy of Sorangium cellulosum strains in nature.</title>
        <authorList>
            <person name="Han K."/>
            <person name="Peng R."/>
            <person name="Blom J."/>
            <person name="Li Y.-Z."/>
        </authorList>
    </citation>
    <scope>NUCLEOTIDE SEQUENCE [LARGE SCALE GENOMIC DNA]</scope>
    <source>
        <strain evidence="12 13">So0008-312</strain>
    </source>
</reference>
<proteinExistence type="inferred from homology"/>
<feature type="compositionally biased region" description="Acidic residues" evidence="10">
    <location>
        <begin position="477"/>
        <end position="501"/>
    </location>
</feature>
<dbReference type="SUPFAM" id="SSF103647">
    <property type="entry name" value="TSP type-3 repeat"/>
    <property type="match status" value="2"/>
</dbReference>
<evidence type="ECO:0000256" key="7">
    <source>
        <dbReference type="ARBA" id="ARBA00023002"/>
    </source>
</evidence>
<feature type="chain" id="PRO_5007567097" evidence="11">
    <location>
        <begin position="27"/>
        <end position="611"/>
    </location>
</feature>
<dbReference type="PROSITE" id="PS00076">
    <property type="entry name" value="PYRIDINE_REDOX_1"/>
    <property type="match status" value="1"/>
</dbReference>
<comment type="cofactor">
    <cofactor evidence="1">
        <name>FAD</name>
        <dbReference type="ChEBI" id="CHEBI:57692"/>
    </cofactor>
</comment>
<keyword evidence="9" id="KW-0676">Redox-active center</keyword>
<name>A0A150QMS8_SORCE</name>
<dbReference type="OrthoDB" id="5496666at2"/>
<dbReference type="Proteomes" id="UP000075260">
    <property type="component" value="Unassembled WGS sequence"/>
</dbReference>
<dbReference type="InterPro" id="IPR017897">
    <property type="entry name" value="Thrombospondin_3_rpt"/>
</dbReference>
<dbReference type="GO" id="GO:0016668">
    <property type="term" value="F:oxidoreductase activity, acting on a sulfur group of donors, NAD(P) as acceptor"/>
    <property type="evidence" value="ECO:0007669"/>
    <property type="project" value="InterPro"/>
</dbReference>
<dbReference type="InterPro" id="IPR012999">
    <property type="entry name" value="Pyr_OxRdtase_I_AS"/>
</dbReference>
<keyword evidence="8" id="KW-1015">Disulfide bond</keyword>
<evidence type="ECO:0000256" key="3">
    <source>
        <dbReference type="ARBA" id="ARBA00022630"/>
    </source>
</evidence>
<feature type="region of interest" description="Disordered" evidence="10">
    <location>
        <begin position="265"/>
        <end position="515"/>
    </location>
</feature>
<dbReference type="GO" id="GO:0005509">
    <property type="term" value="F:calcium ion binding"/>
    <property type="evidence" value="ECO:0007669"/>
    <property type="project" value="InterPro"/>
</dbReference>
<evidence type="ECO:0000256" key="1">
    <source>
        <dbReference type="ARBA" id="ARBA00001974"/>
    </source>
</evidence>
<keyword evidence="7" id="KW-0560">Oxidoreductase</keyword>
<dbReference type="PROSITE" id="PS51234">
    <property type="entry name" value="TSP3"/>
    <property type="match status" value="4"/>
</dbReference>
<dbReference type="InterPro" id="IPR003367">
    <property type="entry name" value="Thrombospondin_3-like_rpt"/>
</dbReference>
<feature type="compositionally biased region" description="Acidic residues" evidence="10">
    <location>
        <begin position="369"/>
        <end position="390"/>
    </location>
</feature>
<feature type="non-terminal residue" evidence="12">
    <location>
        <position position="611"/>
    </location>
</feature>
<sequence length="611" mass="62377">MMKRTVMASALGVTLAIAAAPRSAAAQCSSAGPLQELIDGLGFRWDVGTDGVISDGSADAFDTGIRLRVDGVSFPASTRAAEMDGRQLVHGPTLLGNLEVTRKVYVPADAGWARFLEILHNPTDGTLDAVVRIESNVGADDSTTITQTQSGDLEFTPADRWLATDDADMAGDPSLHFNFHGPSAVIAPVRVGMIVFDCAGMQGPFAEFVLPLPPGGTRVLMHFGGQRASRADAHASAASLDALPEGTLLGMTAAERAVVVNWDLDHDSDGDGADDVEDNCPAAPNPDQTDTDTDGHGDACDPDDDGDGAIDDRDNCPLVPNADQSDLDGDGAGDACDPDDDGDGVPDAVDNCPSAPNAGQENNPRESPPDESGDACDSDDDNDALADEVDNCPLVPNPDQADEDGDDRGDACDLNARDMDDDGVEDGVDNCRAAPNPDQADLDGDGDGDVCDDDDDGDGAPDRTDNCPVIANPSQNDADDDGAGDRCDDDDDGDGVPDGDDNCPLLANSAQEDTNGDGVGDACACDAPQRPDGAPCDDGDPCTLTDACQGGVCKGGDPLQCAPSGDVCTAAQCHPRYGECALFPKEGARCPGGTCVAGGCVPNDAGAGSGG</sequence>
<dbReference type="GO" id="GO:0007155">
    <property type="term" value="P:cell adhesion"/>
    <property type="evidence" value="ECO:0007669"/>
    <property type="project" value="InterPro"/>
</dbReference>
<feature type="compositionally biased region" description="Acidic residues" evidence="10">
    <location>
        <begin position="325"/>
        <end position="344"/>
    </location>
</feature>
<dbReference type="PANTHER" id="PTHR10199:SF119">
    <property type="entry name" value="RE20510P"/>
    <property type="match status" value="1"/>
</dbReference>
<feature type="compositionally biased region" description="Acidic residues" evidence="10">
    <location>
        <begin position="419"/>
        <end position="428"/>
    </location>
</feature>
<evidence type="ECO:0000256" key="5">
    <source>
        <dbReference type="ARBA" id="ARBA00022827"/>
    </source>
</evidence>
<feature type="compositionally biased region" description="Acidic residues" evidence="10">
    <location>
        <begin position="300"/>
        <end position="309"/>
    </location>
</feature>
<feature type="compositionally biased region" description="Acidic residues" evidence="10">
    <location>
        <begin position="440"/>
        <end position="459"/>
    </location>
</feature>
<keyword evidence="5" id="KW-0274">FAD</keyword>
<dbReference type="Pfam" id="PF02412">
    <property type="entry name" value="TSP_3"/>
    <property type="match status" value="7"/>
</dbReference>
<organism evidence="12 13">
    <name type="scientific">Sorangium cellulosum</name>
    <name type="common">Polyangium cellulosum</name>
    <dbReference type="NCBI Taxonomy" id="56"/>
    <lineage>
        <taxon>Bacteria</taxon>
        <taxon>Pseudomonadati</taxon>
        <taxon>Myxococcota</taxon>
        <taxon>Polyangia</taxon>
        <taxon>Polyangiales</taxon>
        <taxon>Polyangiaceae</taxon>
        <taxon>Sorangium</taxon>
    </lineage>
</organism>
<feature type="compositionally biased region" description="Basic and acidic residues" evidence="10">
    <location>
        <begin position="408"/>
        <end position="418"/>
    </location>
</feature>
<evidence type="ECO:0000256" key="11">
    <source>
        <dbReference type="SAM" id="SignalP"/>
    </source>
</evidence>
<evidence type="ECO:0000256" key="10">
    <source>
        <dbReference type="SAM" id="MobiDB-lite"/>
    </source>
</evidence>
<dbReference type="FunFam" id="4.10.1080.10:FF:000001">
    <property type="entry name" value="Thrombospondin 3"/>
    <property type="match status" value="1"/>
</dbReference>
<evidence type="ECO:0000313" key="13">
    <source>
        <dbReference type="Proteomes" id="UP000075260"/>
    </source>
</evidence>
<dbReference type="AlphaFoldDB" id="A0A150QMS8"/>
<evidence type="ECO:0000256" key="4">
    <source>
        <dbReference type="ARBA" id="ARBA00022729"/>
    </source>
</evidence>
<dbReference type="EMBL" id="JEMA01000511">
    <property type="protein sequence ID" value="KYF68976.1"/>
    <property type="molecule type" value="Genomic_DNA"/>
</dbReference>